<name>G3JE24_CORMM</name>
<accession>G3JE24</accession>
<protein>
    <submittedName>
        <fullName evidence="1">Uncharacterized protein</fullName>
    </submittedName>
</protein>
<reference evidence="1 2" key="1">
    <citation type="journal article" date="2011" name="Genome Biol.">
        <title>Genome sequence of the insect pathogenic fungus Cordyceps militaris, a valued traditional Chinese medicine.</title>
        <authorList>
            <person name="Zheng P."/>
            <person name="Xia Y."/>
            <person name="Xiao G."/>
            <person name="Xiong C."/>
            <person name="Hu X."/>
            <person name="Zhang S."/>
            <person name="Zheng H."/>
            <person name="Huang Y."/>
            <person name="Zhou Y."/>
            <person name="Wang S."/>
            <person name="Zhao G.P."/>
            <person name="Liu X."/>
            <person name="St Leger R.J."/>
            <person name="Wang C."/>
        </authorList>
    </citation>
    <scope>NUCLEOTIDE SEQUENCE [LARGE SCALE GENOMIC DNA]</scope>
    <source>
        <strain evidence="1 2">CM01</strain>
    </source>
</reference>
<proteinExistence type="predicted"/>
<evidence type="ECO:0000313" key="2">
    <source>
        <dbReference type="Proteomes" id="UP000001610"/>
    </source>
</evidence>
<evidence type="ECO:0000313" key="1">
    <source>
        <dbReference type="EMBL" id="EGX92849.1"/>
    </source>
</evidence>
<dbReference type="KEGG" id="cmt:CCM_04221"/>
<sequence>MKFQGSLEVNSIILKLCDLAAIKGMGLQQFVSTAESLGLVGGDVNTEAFGHNIRSTTKDGGSVLASPRKLCQSLCCPRRDPIYPQDWIGPSLQQPGPALGHRKALPASEWLRWAERLYLSILWLLWNVLRMLPRTATGRQLYVCMMQVLAPLLSLQTRLALQSAFAHREMSLGE</sequence>
<dbReference type="GeneID" id="18166244"/>
<dbReference type="HOGENOM" id="CLU_1539966_0_0_1"/>
<dbReference type="Proteomes" id="UP000001610">
    <property type="component" value="Unassembled WGS sequence"/>
</dbReference>
<dbReference type="EMBL" id="JH126401">
    <property type="protein sequence ID" value="EGX92849.1"/>
    <property type="molecule type" value="Genomic_DNA"/>
</dbReference>
<keyword evidence="2" id="KW-1185">Reference proteome</keyword>
<dbReference type="RefSeq" id="XP_006669432.1">
    <property type="nucleotide sequence ID" value="XM_006669369.1"/>
</dbReference>
<gene>
    <name evidence="1" type="ORF">CCM_04221</name>
</gene>
<dbReference type="VEuPathDB" id="FungiDB:CCM_04221"/>
<dbReference type="InParanoid" id="G3JE24"/>
<organism evidence="1 2">
    <name type="scientific">Cordyceps militaris (strain CM01)</name>
    <name type="common">Caterpillar fungus</name>
    <dbReference type="NCBI Taxonomy" id="983644"/>
    <lineage>
        <taxon>Eukaryota</taxon>
        <taxon>Fungi</taxon>
        <taxon>Dikarya</taxon>
        <taxon>Ascomycota</taxon>
        <taxon>Pezizomycotina</taxon>
        <taxon>Sordariomycetes</taxon>
        <taxon>Hypocreomycetidae</taxon>
        <taxon>Hypocreales</taxon>
        <taxon>Cordycipitaceae</taxon>
        <taxon>Cordyceps</taxon>
    </lineage>
</organism>
<dbReference type="AlphaFoldDB" id="G3JE24"/>